<evidence type="ECO:0000313" key="2">
    <source>
        <dbReference type="Proteomes" id="UP000626109"/>
    </source>
</evidence>
<reference evidence="1" key="1">
    <citation type="submission" date="2021-02" db="EMBL/GenBank/DDBJ databases">
        <authorList>
            <person name="Dougan E. K."/>
            <person name="Rhodes N."/>
            <person name="Thang M."/>
            <person name="Chan C."/>
        </authorList>
    </citation>
    <scope>NUCLEOTIDE SEQUENCE</scope>
</reference>
<dbReference type="Proteomes" id="UP000626109">
    <property type="component" value="Unassembled WGS sequence"/>
</dbReference>
<dbReference type="AlphaFoldDB" id="A0A813J9S3"/>
<dbReference type="InterPro" id="IPR035897">
    <property type="entry name" value="Toll_tir_struct_dom_sf"/>
</dbReference>
<sequence length="131" mass="14613">MALPDSQTQAGFVGFFDVDDLKTITPQQLAADVKMSCAMIVVLHDETCLSSWCQLEWKAAELAGIPVLCIVDAHNVSRTTVLEQVQRCSSHLMVHQWVSYIDTSRHDANSQITDWLHEHCTVKTVGRTITS</sequence>
<protein>
    <recommendedName>
        <fullName evidence="3">TIR domain-containing protein</fullName>
    </recommendedName>
</protein>
<evidence type="ECO:0000313" key="1">
    <source>
        <dbReference type="EMBL" id="CAE8672134.1"/>
    </source>
</evidence>
<accession>A0A813J9S3</accession>
<comment type="caution">
    <text evidence="1">The sequence shown here is derived from an EMBL/GenBank/DDBJ whole genome shotgun (WGS) entry which is preliminary data.</text>
</comment>
<gene>
    <name evidence="1" type="ORF">PGLA2088_LOCUS17905</name>
</gene>
<name>A0A813J9S3_POLGL</name>
<proteinExistence type="predicted"/>
<dbReference type="EMBL" id="CAJNNW010024380">
    <property type="protein sequence ID" value="CAE8672134.1"/>
    <property type="molecule type" value="Genomic_DNA"/>
</dbReference>
<organism evidence="1 2">
    <name type="scientific">Polarella glacialis</name>
    <name type="common">Dinoflagellate</name>
    <dbReference type="NCBI Taxonomy" id="89957"/>
    <lineage>
        <taxon>Eukaryota</taxon>
        <taxon>Sar</taxon>
        <taxon>Alveolata</taxon>
        <taxon>Dinophyceae</taxon>
        <taxon>Suessiales</taxon>
        <taxon>Suessiaceae</taxon>
        <taxon>Polarella</taxon>
    </lineage>
</organism>
<evidence type="ECO:0008006" key="3">
    <source>
        <dbReference type="Google" id="ProtNLM"/>
    </source>
</evidence>
<dbReference type="Gene3D" id="3.40.50.10140">
    <property type="entry name" value="Toll/interleukin-1 receptor homology (TIR) domain"/>
    <property type="match status" value="1"/>
</dbReference>